<dbReference type="InterPro" id="IPR011577">
    <property type="entry name" value="Cyt_b561_bac/Ni-Hgenase"/>
</dbReference>
<keyword evidence="9" id="KW-1185">Reference proteome</keyword>
<dbReference type="InterPro" id="IPR016174">
    <property type="entry name" value="Di-haem_cyt_TM"/>
</dbReference>
<keyword evidence="3 6" id="KW-0812">Transmembrane</keyword>
<comment type="caution">
    <text evidence="8">The sequence shown here is derived from an EMBL/GenBank/DDBJ whole genome shotgun (WGS) entry which is preliminary data.</text>
</comment>
<sequence>MDASPALNAPDKAAPERVGRNGRRLIYRHPLVIRLTHWINAAVLLVLLMSGLQIFNAHPALYWGSVSTFDTPALAITSEETGGSNRGVVYLGDRKFDTTGVLGLSKDNGMETDRAFPSWVTLPATQDLATGRRWHFLFAWFLVINGAIYLIYGLFSGQLRRRLIPEGDQIRDFGGSVKEHLLLKFPEGEEAKRYNVIQKLTYLGVVLILLPAMVLAGLAMSPGVDAAWPWLPELFGGRQSARTVHFIAAGLLVLFVVVHLALVLVSGVVNNLRGMITGWFSIGKVRPAGEETR</sequence>
<dbReference type="InterPro" id="IPR051542">
    <property type="entry name" value="Hydrogenase_cytochrome"/>
</dbReference>
<name>A0ABW2BPM8_9HYPH</name>
<comment type="subcellular location">
    <subcellularLocation>
        <location evidence="1">Cell membrane</location>
        <topology evidence="1">Multi-pass membrane protein</topology>
    </subcellularLocation>
</comment>
<dbReference type="EMBL" id="JBHSWN010000001">
    <property type="protein sequence ID" value="MFC6792429.1"/>
    <property type="molecule type" value="Genomic_DNA"/>
</dbReference>
<evidence type="ECO:0000256" key="5">
    <source>
        <dbReference type="ARBA" id="ARBA00023136"/>
    </source>
</evidence>
<dbReference type="PANTHER" id="PTHR30485">
    <property type="entry name" value="NI/FE-HYDROGENASE 1 B-TYPE CYTOCHROME SUBUNIT"/>
    <property type="match status" value="1"/>
</dbReference>
<accession>A0ABW2BPM8</accession>
<keyword evidence="5 6" id="KW-0472">Membrane</keyword>
<proteinExistence type="predicted"/>
<dbReference type="Pfam" id="PF01292">
    <property type="entry name" value="Ni_hydr_CYTB"/>
    <property type="match status" value="1"/>
</dbReference>
<evidence type="ECO:0000313" key="8">
    <source>
        <dbReference type="EMBL" id="MFC6792429.1"/>
    </source>
</evidence>
<dbReference type="SUPFAM" id="SSF81342">
    <property type="entry name" value="Transmembrane di-heme cytochromes"/>
    <property type="match status" value="1"/>
</dbReference>
<feature type="transmembrane region" description="Helical" evidence="6">
    <location>
        <begin position="200"/>
        <end position="224"/>
    </location>
</feature>
<dbReference type="Gene3D" id="1.20.950.20">
    <property type="entry name" value="Transmembrane di-heme cytochromes, Chain C"/>
    <property type="match status" value="1"/>
</dbReference>
<reference evidence="9" key="1">
    <citation type="journal article" date="2019" name="Int. J. Syst. Evol. Microbiol.">
        <title>The Global Catalogue of Microorganisms (GCM) 10K type strain sequencing project: providing services to taxonomists for standard genome sequencing and annotation.</title>
        <authorList>
            <consortium name="The Broad Institute Genomics Platform"/>
            <consortium name="The Broad Institute Genome Sequencing Center for Infectious Disease"/>
            <person name="Wu L."/>
            <person name="Ma J."/>
        </authorList>
    </citation>
    <scope>NUCLEOTIDE SEQUENCE [LARGE SCALE GENOMIC DNA]</scope>
    <source>
        <strain evidence="9">CCUG 48316</strain>
    </source>
</reference>
<evidence type="ECO:0000256" key="3">
    <source>
        <dbReference type="ARBA" id="ARBA00022692"/>
    </source>
</evidence>
<dbReference type="PANTHER" id="PTHR30485:SF1">
    <property type="entry name" value="CYTOCHROME YDHU-RELATED"/>
    <property type="match status" value="1"/>
</dbReference>
<keyword evidence="2" id="KW-1003">Cell membrane</keyword>
<feature type="transmembrane region" description="Helical" evidence="6">
    <location>
        <begin position="31"/>
        <end position="55"/>
    </location>
</feature>
<feature type="domain" description="Cytochrome b561 bacterial/Ni-hydrogenase" evidence="7">
    <location>
        <begin position="28"/>
        <end position="278"/>
    </location>
</feature>
<evidence type="ECO:0000256" key="1">
    <source>
        <dbReference type="ARBA" id="ARBA00004651"/>
    </source>
</evidence>
<organism evidence="8 9">
    <name type="scientific">Methylobacterium komagatae</name>
    <dbReference type="NCBI Taxonomy" id="374425"/>
    <lineage>
        <taxon>Bacteria</taxon>
        <taxon>Pseudomonadati</taxon>
        <taxon>Pseudomonadota</taxon>
        <taxon>Alphaproteobacteria</taxon>
        <taxon>Hyphomicrobiales</taxon>
        <taxon>Methylobacteriaceae</taxon>
        <taxon>Methylobacterium</taxon>
    </lineage>
</organism>
<dbReference type="RefSeq" id="WP_378974287.1">
    <property type="nucleotide sequence ID" value="NZ_JBHSWN010000001.1"/>
</dbReference>
<feature type="transmembrane region" description="Helical" evidence="6">
    <location>
        <begin position="134"/>
        <end position="155"/>
    </location>
</feature>
<evidence type="ECO:0000256" key="6">
    <source>
        <dbReference type="SAM" id="Phobius"/>
    </source>
</evidence>
<feature type="transmembrane region" description="Helical" evidence="6">
    <location>
        <begin position="244"/>
        <end position="265"/>
    </location>
</feature>
<dbReference type="Proteomes" id="UP001596292">
    <property type="component" value="Unassembled WGS sequence"/>
</dbReference>
<gene>
    <name evidence="8" type="ORF">ACFQE0_24450</name>
</gene>
<keyword evidence="4 6" id="KW-1133">Transmembrane helix</keyword>
<evidence type="ECO:0000259" key="7">
    <source>
        <dbReference type="Pfam" id="PF01292"/>
    </source>
</evidence>
<protein>
    <submittedName>
        <fullName evidence="8">Cytochrome b/b6 domain-containing protein</fullName>
    </submittedName>
</protein>
<evidence type="ECO:0000256" key="4">
    <source>
        <dbReference type="ARBA" id="ARBA00022989"/>
    </source>
</evidence>
<evidence type="ECO:0000313" key="9">
    <source>
        <dbReference type="Proteomes" id="UP001596292"/>
    </source>
</evidence>
<evidence type="ECO:0000256" key="2">
    <source>
        <dbReference type="ARBA" id="ARBA00022475"/>
    </source>
</evidence>